<dbReference type="HOGENOM" id="CLU_002865_6_0_1"/>
<dbReference type="Gene3D" id="3.30.560.10">
    <property type="entry name" value="Glucose Oxidase, domain 3"/>
    <property type="match status" value="1"/>
</dbReference>
<reference evidence="20" key="1">
    <citation type="journal article" date="2014" name="Nat. Commun.">
        <title>Genomic adaptations of the halophilic Dead Sea filamentous fungus Eurotium rubrum.</title>
        <authorList>
            <person name="Kis-Papo T."/>
            <person name="Weig A.R."/>
            <person name="Riley R."/>
            <person name="Persoh D."/>
            <person name="Salamov A."/>
            <person name="Sun H."/>
            <person name="Lipzen A."/>
            <person name="Wasser S.P."/>
            <person name="Rambold G."/>
            <person name="Grigoriev I.V."/>
            <person name="Nevo E."/>
        </authorList>
    </citation>
    <scope>NUCLEOTIDE SEQUENCE [LARGE SCALE GENOMIC DNA]</scope>
    <source>
        <strain evidence="20">CBS 135680</strain>
    </source>
</reference>
<dbReference type="Pfam" id="PF00732">
    <property type="entry name" value="GMC_oxred_N"/>
    <property type="match status" value="1"/>
</dbReference>
<feature type="domain" description="Glucose-methanol-choline oxidoreductase N-terminal" evidence="18">
    <location>
        <begin position="300"/>
        <end position="314"/>
    </location>
</feature>
<evidence type="ECO:0000256" key="7">
    <source>
        <dbReference type="ARBA" id="ARBA00022530"/>
    </source>
</evidence>
<dbReference type="SUPFAM" id="SSF54373">
    <property type="entry name" value="FAD-linked reductases, C-terminal domain"/>
    <property type="match status" value="1"/>
</dbReference>
<keyword evidence="7" id="KW-0272">Extracellular matrix</keyword>
<evidence type="ECO:0000256" key="5">
    <source>
        <dbReference type="ARBA" id="ARBA00011738"/>
    </source>
</evidence>
<dbReference type="GO" id="GO:0050660">
    <property type="term" value="F:flavin adenine dinucleotide binding"/>
    <property type="evidence" value="ECO:0007669"/>
    <property type="project" value="InterPro"/>
</dbReference>
<evidence type="ECO:0000256" key="14">
    <source>
        <dbReference type="PIRSR" id="PIRSR000137-2"/>
    </source>
</evidence>
<comment type="catalytic activity">
    <reaction evidence="11">
        <text>beta-D-glucose + O2 = D-glucono-1,5-lactone + H2O2</text>
        <dbReference type="Rhea" id="RHEA:11428"/>
        <dbReference type="ChEBI" id="CHEBI:15379"/>
        <dbReference type="ChEBI" id="CHEBI:15903"/>
        <dbReference type="ChEBI" id="CHEBI:16217"/>
        <dbReference type="ChEBI" id="CHEBI:16240"/>
        <dbReference type="EC" id="1.1.3.4"/>
    </reaction>
    <physiologicalReaction direction="left-to-right" evidence="11">
        <dbReference type="Rhea" id="RHEA:11429"/>
    </physiologicalReaction>
</comment>
<dbReference type="GO" id="GO:0046562">
    <property type="term" value="F:beta-D-glucose oxidase activity"/>
    <property type="evidence" value="ECO:0007669"/>
    <property type="project" value="UniProtKB-EC"/>
</dbReference>
<evidence type="ECO:0000256" key="11">
    <source>
        <dbReference type="ARBA" id="ARBA00049435"/>
    </source>
</evidence>
<dbReference type="OrthoDB" id="269227at2759"/>
<keyword evidence="16" id="KW-0732">Signal</keyword>
<feature type="binding site" evidence="14">
    <location>
        <position position="111"/>
    </location>
    <ligand>
        <name>FAD</name>
        <dbReference type="ChEBI" id="CHEBI:57692"/>
    </ligand>
</feature>
<keyword evidence="8 15" id="KW-0285">Flavoprotein</keyword>
<evidence type="ECO:0000259" key="17">
    <source>
        <dbReference type="PROSITE" id="PS00623"/>
    </source>
</evidence>
<comment type="subcellular location">
    <subcellularLocation>
        <location evidence="2">Secreted</location>
        <location evidence="2">Cell wall</location>
    </subcellularLocation>
    <subcellularLocation>
        <location evidence="3">Secreted</location>
        <location evidence="3">Extracellular space</location>
        <location evidence="3">Extracellular matrix</location>
    </subcellularLocation>
</comment>
<evidence type="ECO:0000256" key="10">
    <source>
        <dbReference type="ARBA" id="ARBA00023002"/>
    </source>
</evidence>
<dbReference type="PROSITE" id="PS00624">
    <property type="entry name" value="GMC_OXRED_2"/>
    <property type="match status" value="1"/>
</dbReference>
<gene>
    <name evidence="19" type="ORF">EURHEDRAFT_501983</name>
</gene>
<feature type="chain" id="PRO_5012994727" description="glucose oxidase" evidence="16">
    <location>
        <begin position="16"/>
        <end position="592"/>
    </location>
</feature>
<dbReference type="AlphaFoldDB" id="A0A017SCP4"/>
<organism evidence="19 20">
    <name type="scientific">Aspergillus ruber (strain CBS 135680)</name>
    <dbReference type="NCBI Taxonomy" id="1388766"/>
    <lineage>
        <taxon>Eukaryota</taxon>
        <taxon>Fungi</taxon>
        <taxon>Dikarya</taxon>
        <taxon>Ascomycota</taxon>
        <taxon>Pezizomycotina</taxon>
        <taxon>Eurotiomycetes</taxon>
        <taxon>Eurotiomycetidae</taxon>
        <taxon>Eurotiales</taxon>
        <taxon>Aspergillaceae</taxon>
        <taxon>Aspergillus</taxon>
        <taxon>Aspergillus subgen. Aspergillus</taxon>
    </lineage>
</organism>
<evidence type="ECO:0000256" key="1">
    <source>
        <dbReference type="ARBA" id="ARBA00001974"/>
    </source>
</evidence>
<evidence type="ECO:0000256" key="3">
    <source>
        <dbReference type="ARBA" id="ARBA00004498"/>
    </source>
</evidence>
<name>A0A017SCP4_ASPRC</name>
<dbReference type="InterPro" id="IPR000172">
    <property type="entry name" value="GMC_OxRdtase_N"/>
</dbReference>
<feature type="active site" description="Proton donor" evidence="13">
    <location>
        <position position="529"/>
    </location>
</feature>
<comment type="similarity">
    <text evidence="4 15">Belongs to the GMC oxidoreductase family.</text>
</comment>
<feature type="binding site" evidence="14">
    <location>
        <begin position="115"/>
        <end position="118"/>
    </location>
    <ligand>
        <name>FAD</name>
        <dbReference type="ChEBI" id="CHEBI:57692"/>
    </ligand>
</feature>
<evidence type="ECO:0000256" key="4">
    <source>
        <dbReference type="ARBA" id="ARBA00010790"/>
    </source>
</evidence>
<evidence type="ECO:0000256" key="6">
    <source>
        <dbReference type="ARBA" id="ARBA00022512"/>
    </source>
</evidence>
<feature type="active site" description="Proton acceptor" evidence="13">
    <location>
        <position position="572"/>
    </location>
</feature>
<evidence type="ECO:0000313" key="20">
    <source>
        <dbReference type="Proteomes" id="UP000019804"/>
    </source>
</evidence>
<dbReference type="PANTHER" id="PTHR11552:SF201">
    <property type="entry name" value="GLUCOSE-METHANOL-CHOLINE OXIDOREDUCTASE N-TERMINAL DOMAIN-CONTAINING PROTEIN"/>
    <property type="match status" value="1"/>
</dbReference>
<proteinExistence type="inferred from homology"/>
<dbReference type="InterPro" id="IPR012132">
    <property type="entry name" value="GMC_OxRdtase"/>
</dbReference>
<keyword evidence="9 14" id="KW-0274">FAD</keyword>
<dbReference type="SUPFAM" id="SSF51905">
    <property type="entry name" value="FAD/NAD(P)-binding domain"/>
    <property type="match status" value="1"/>
</dbReference>
<dbReference type="EMBL" id="KK088426">
    <property type="protein sequence ID" value="EYE94409.1"/>
    <property type="molecule type" value="Genomic_DNA"/>
</dbReference>
<feature type="signal peptide" evidence="16">
    <location>
        <begin position="1"/>
        <end position="15"/>
    </location>
</feature>
<evidence type="ECO:0000256" key="16">
    <source>
        <dbReference type="SAM" id="SignalP"/>
    </source>
</evidence>
<keyword evidence="6" id="KW-0134">Cell wall</keyword>
<evidence type="ECO:0000256" key="13">
    <source>
        <dbReference type="PIRSR" id="PIRSR000137-1"/>
    </source>
</evidence>
<protein>
    <recommendedName>
        <fullName evidence="12">glucose oxidase</fullName>
        <ecNumber evidence="12">1.1.3.4</ecNumber>
    </recommendedName>
</protein>
<dbReference type="Proteomes" id="UP000019804">
    <property type="component" value="Unassembled WGS sequence"/>
</dbReference>
<comment type="cofactor">
    <cofactor evidence="1 14">
        <name>FAD</name>
        <dbReference type="ChEBI" id="CHEBI:57692"/>
    </cofactor>
</comment>
<evidence type="ECO:0000256" key="12">
    <source>
        <dbReference type="ARBA" id="ARBA00049722"/>
    </source>
</evidence>
<dbReference type="Gene3D" id="3.50.50.60">
    <property type="entry name" value="FAD/NAD(P)-binding domain"/>
    <property type="match status" value="1"/>
</dbReference>
<dbReference type="STRING" id="1388766.A0A017SCP4"/>
<dbReference type="PIRSF" id="PIRSF000137">
    <property type="entry name" value="Alcohol_oxidase"/>
    <property type="match status" value="1"/>
</dbReference>
<dbReference type="InterPro" id="IPR027424">
    <property type="entry name" value="Glucose_Oxidase_domain_2"/>
</dbReference>
<dbReference type="EC" id="1.1.3.4" evidence="12"/>
<feature type="domain" description="Glucose-methanol-choline oxidoreductase N-terminal" evidence="17">
    <location>
        <begin position="105"/>
        <end position="128"/>
    </location>
</feature>
<evidence type="ECO:0000256" key="9">
    <source>
        <dbReference type="ARBA" id="ARBA00022827"/>
    </source>
</evidence>
<evidence type="ECO:0000256" key="15">
    <source>
        <dbReference type="RuleBase" id="RU003968"/>
    </source>
</evidence>
<dbReference type="InterPro" id="IPR036188">
    <property type="entry name" value="FAD/NAD-bd_sf"/>
</dbReference>
<evidence type="ECO:0000256" key="2">
    <source>
        <dbReference type="ARBA" id="ARBA00004191"/>
    </source>
</evidence>
<dbReference type="GeneID" id="63700898"/>
<evidence type="ECO:0000259" key="18">
    <source>
        <dbReference type="PROSITE" id="PS00624"/>
    </source>
</evidence>
<dbReference type="Pfam" id="PF05199">
    <property type="entry name" value="GMC_oxred_C"/>
    <property type="match status" value="1"/>
</dbReference>
<evidence type="ECO:0000313" key="19">
    <source>
        <dbReference type="EMBL" id="EYE94409.1"/>
    </source>
</evidence>
<evidence type="ECO:0000256" key="8">
    <source>
        <dbReference type="ARBA" id="ARBA00022630"/>
    </source>
</evidence>
<dbReference type="PANTHER" id="PTHR11552">
    <property type="entry name" value="GLUCOSE-METHANOL-CHOLINE GMC OXIDOREDUCTASE"/>
    <property type="match status" value="1"/>
</dbReference>
<accession>A0A017SCP4</accession>
<comment type="subunit">
    <text evidence="5">Homodimer.</text>
</comment>
<dbReference type="RefSeq" id="XP_040638097.1">
    <property type="nucleotide sequence ID" value="XM_040785774.1"/>
</dbReference>
<keyword evidence="10" id="KW-0560">Oxidoreductase</keyword>
<keyword evidence="20" id="KW-1185">Reference proteome</keyword>
<sequence length="592" mass="64379">MRSFASLALLPFAAAIPARVAQNTQSSYDYIVVGGGTAGLVVANRLSEHQNTSVLVIEAGGSVFNNTNVTDTTGYGNAFGTNIDWAYQTVDQEYGGGSPQTLRAGKALGGTSTINGMVYARAQDAQIDAWEAIGNKGWNWENLFPYFKKGEGFQVPTDYTFLQGSGVTYDPASHGYEGPLKVGWPPVEENDGLAQTLNKTYQNLDVPVSYNQDLNGGDMVGYSLYPMTVDSNLNIREDAARAYYYPYQSRKNLHVLLHTHANRLTWKDGEDVTADGVEVTLANGNTTTIHAKREVILSAGSLKSPVLLELSGIGNQAILSKYGIKTKINLPTVGENLQDQMNNAIEYNSKKNHTQLPDFISYPTISQLFPNTSIQIGASLYKQLPNYAAKVASANGNVTNASDLERFFKIQWSLIFKSKIPVAEVLIEPSGDIFDTEYWSLVPFSRGNIHISSADPTAAATIDPKYFMLDFDFESQVQVSRFIRELYSTKPFADQVGDEISPGLSTVASDAADAAWSDFLKSGYRSNFHPISTAAMMPKEIGGVVDTSLKVYGTSNVRVVDASVLPFQVCGHLQSTIYAVAERAADIIKAGV</sequence>
<keyword evidence="7" id="KW-0964">Secreted</keyword>
<dbReference type="PROSITE" id="PS00623">
    <property type="entry name" value="GMC_OXRED_1"/>
    <property type="match status" value="1"/>
</dbReference>
<dbReference type="InterPro" id="IPR007867">
    <property type="entry name" value="GMC_OxRtase_C"/>
</dbReference>
<dbReference type="Gene3D" id="4.10.450.10">
    <property type="entry name" value="Glucose Oxidase, domain 2"/>
    <property type="match status" value="1"/>
</dbReference>